<dbReference type="InterPro" id="IPR017853">
    <property type="entry name" value="GH"/>
</dbReference>
<dbReference type="GO" id="GO:0098552">
    <property type="term" value="C:side of membrane"/>
    <property type="evidence" value="ECO:0007669"/>
    <property type="project" value="UniProtKB-KW"/>
</dbReference>
<dbReference type="InterPro" id="IPR004886">
    <property type="entry name" value="Glucanosyltransferase"/>
</dbReference>
<comment type="caution">
    <text evidence="7">The sequence shown here is derived from an EMBL/GenBank/DDBJ whole genome shotgun (WGS) entry which is preliminary data.</text>
</comment>
<dbReference type="EMBL" id="PKFO01000001">
    <property type="protein sequence ID" value="PVH18873.1"/>
    <property type="molecule type" value="Genomic_DNA"/>
</dbReference>
<keyword evidence="8" id="KW-1185">Reference proteome</keyword>
<evidence type="ECO:0000256" key="4">
    <source>
        <dbReference type="ARBA" id="ARBA00022729"/>
    </source>
</evidence>
<keyword evidence="4 6" id="KW-0732">Signal</keyword>
<organism evidence="7 8">
    <name type="scientific">Candidozyma haemuli</name>
    <dbReference type="NCBI Taxonomy" id="45357"/>
    <lineage>
        <taxon>Eukaryota</taxon>
        <taxon>Fungi</taxon>
        <taxon>Dikarya</taxon>
        <taxon>Ascomycota</taxon>
        <taxon>Saccharomycotina</taxon>
        <taxon>Pichiomycetes</taxon>
        <taxon>Metschnikowiaceae</taxon>
        <taxon>Candidozyma</taxon>
    </lineage>
</organism>
<gene>
    <name evidence="7" type="ORF">CXQ85_001164</name>
</gene>
<comment type="similarity">
    <text evidence="2 6">Belongs to the glycosyl hydrolase 72 family.</text>
</comment>
<sequence>MFFHHWASQALLFASTALASTTSSTDISPIHIASNKFFDEAGTQFFIKGIAYQRQMPGYENQPFPEIQKGYIDSLAHPEKCLPDIELLKELNVNTIRVYQIDPDQSHETCMHALARNGIYVLVDLSEPKHAINRNDPSWHTELFQHFQAVIDNMHRYDNVLGFIAGNEVVTSSSDASAAAYVKAAIRDSKAYQRQKGYRQIPIGYTANDDEETRKEALQYFQCPSNSTDSVADFYGINMFEWCGYSTFATSGFRARTREFSQSAVPVFLSDEFDSPELSKENQALFKKVCEVVDCSAVTGDGGSGNDEVGVGATES</sequence>
<dbReference type="GO" id="GO:0005886">
    <property type="term" value="C:plasma membrane"/>
    <property type="evidence" value="ECO:0007669"/>
    <property type="project" value="UniProtKB-SubCell"/>
</dbReference>
<dbReference type="VEuPathDB" id="FungiDB:CXQ85_001164"/>
<comment type="subcellular location">
    <subcellularLocation>
        <location evidence="6">Cell membrane</location>
        <topology evidence="6">Lipid-anchor</topology>
        <topology evidence="6">GPI-anchor</topology>
    </subcellularLocation>
    <subcellularLocation>
        <location evidence="1">Membrane</location>
        <topology evidence="1">Lipid-anchor</topology>
        <topology evidence="1">GPI-anchor</topology>
    </subcellularLocation>
</comment>
<dbReference type="GO" id="GO:0031505">
    <property type="term" value="P:fungal-type cell wall organization"/>
    <property type="evidence" value="ECO:0007669"/>
    <property type="project" value="TreeGrafter"/>
</dbReference>
<keyword evidence="6" id="KW-0472">Membrane</keyword>
<keyword evidence="5" id="KW-0325">Glycoprotein</keyword>
<evidence type="ECO:0000256" key="2">
    <source>
        <dbReference type="ARBA" id="ARBA00007528"/>
    </source>
</evidence>
<evidence type="ECO:0000256" key="5">
    <source>
        <dbReference type="ARBA" id="ARBA00023180"/>
    </source>
</evidence>
<proteinExistence type="inferred from homology"/>
<feature type="chain" id="PRO_5015799938" description="1,3-beta-glucanosyltransferase" evidence="6">
    <location>
        <begin position="20"/>
        <end position="316"/>
    </location>
</feature>
<keyword evidence="6" id="KW-0808">Transferase</keyword>
<evidence type="ECO:0000256" key="3">
    <source>
        <dbReference type="ARBA" id="ARBA00022622"/>
    </source>
</evidence>
<comment type="function">
    <text evidence="6">Splits internally a 1,3-beta-glucan molecule and transfers the newly generated reducing end (the donor) to the non-reducing end of another 1,3-beta-glucan molecule (the acceptor) forming a 1,3-beta linkage, resulting in the elongation of 1,3-beta-glucan chains in the cell wall.</text>
</comment>
<protein>
    <recommendedName>
        <fullName evidence="6">1,3-beta-glucanosyltransferase</fullName>
        <ecNumber evidence="6">2.4.1.-</ecNumber>
    </recommendedName>
</protein>
<keyword evidence="6" id="KW-0449">Lipoprotein</keyword>
<accession>A0A2V1ANQ8</accession>
<evidence type="ECO:0000313" key="8">
    <source>
        <dbReference type="Proteomes" id="UP000244309"/>
    </source>
</evidence>
<dbReference type="Gene3D" id="3.20.20.80">
    <property type="entry name" value="Glycosidases"/>
    <property type="match status" value="1"/>
</dbReference>
<dbReference type="Proteomes" id="UP000244309">
    <property type="component" value="Unassembled WGS sequence"/>
</dbReference>
<evidence type="ECO:0000256" key="6">
    <source>
        <dbReference type="RuleBase" id="RU361209"/>
    </source>
</evidence>
<dbReference type="RefSeq" id="XP_025339813.1">
    <property type="nucleotide sequence ID" value="XM_025484882.1"/>
</dbReference>
<reference evidence="7 8" key="1">
    <citation type="submission" date="2017-12" db="EMBL/GenBank/DDBJ databases">
        <title>Genome Sequence of a Multidrug-Resistant Candida haemulonii Isolate from a Patient with Chronic Leg Ulcers in Israel.</title>
        <authorList>
            <person name="Chow N.A."/>
            <person name="Gade L."/>
            <person name="Batra D."/>
            <person name="Rowe L.A."/>
            <person name="Ben-Ami R."/>
            <person name="Loparev V.N."/>
            <person name="Litvintseva A.P."/>
        </authorList>
    </citation>
    <scope>NUCLEOTIDE SEQUENCE [LARGE SCALE GENOMIC DNA]</scope>
    <source>
        <strain evidence="7 8">B11899</strain>
    </source>
</reference>
<dbReference type="STRING" id="45357.A0A2V1ANQ8"/>
<evidence type="ECO:0000313" key="7">
    <source>
        <dbReference type="EMBL" id="PVH18873.1"/>
    </source>
</evidence>
<dbReference type="AlphaFoldDB" id="A0A2V1ANQ8"/>
<dbReference type="GO" id="GO:0071970">
    <property type="term" value="P:fungal-type cell wall (1-&gt;3)-beta-D-glucan biosynthetic process"/>
    <property type="evidence" value="ECO:0007669"/>
    <property type="project" value="TreeGrafter"/>
</dbReference>
<dbReference type="PANTHER" id="PTHR31468">
    <property type="entry name" value="1,3-BETA-GLUCANOSYLTRANSFERASE GAS1"/>
    <property type="match status" value="1"/>
</dbReference>
<feature type="signal peptide" evidence="6">
    <location>
        <begin position="1"/>
        <end position="19"/>
    </location>
</feature>
<dbReference type="OrthoDB" id="421038at2759"/>
<name>A0A2V1ANQ8_9ASCO</name>
<evidence type="ECO:0000256" key="1">
    <source>
        <dbReference type="ARBA" id="ARBA00004589"/>
    </source>
</evidence>
<keyword evidence="3 6" id="KW-0336">GPI-anchor</keyword>
<dbReference type="PANTHER" id="PTHR31468:SF10">
    <property type="entry name" value="1,3-BETA-GLUCANOSYLTRANSFERASE GAS2"/>
    <property type="match status" value="1"/>
</dbReference>
<dbReference type="EC" id="2.4.1.-" evidence="6"/>
<dbReference type="GO" id="GO:0042124">
    <property type="term" value="F:1,3-beta-glucanosyltransferase activity"/>
    <property type="evidence" value="ECO:0007669"/>
    <property type="project" value="TreeGrafter"/>
</dbReference>
<dbReference type="GeneID" id="37006495"/>
<dbReference type="Pfam" id="PF03198">
    <property type="entry name" value="Glyco_hydro_72"/>
    <property type="match status" value="1"/>
</dbReference>
<dbReference type="SUPFAM" id="SSF51445">
    <property type="entry name" value="(Trans)glycosidases"/>
    <property type="match status" value="1"/>
</dbReference>